<accession>A0A9D4PW73</accession>
<dbReference type="AlphaFoldDB" id="A0A9D4PW73"/>
<reference evidence="2" key="2">
    <citation type="submission" date="2021-09" db="EMBL/GenBank/DDBJ databases">
        <authorList>
            <person name="Jia N."/>
            <person name="Wang J."/>
            <person name="Shi W."/>
            <person name="Du L."/>
            <person name="Sun Y."/>
            <person name="Zhan W."/>
            <person name="Jiang J."/>
            <person name="Wang Q."/>
            <person name="Zhang B."/>
            <person name="Ji P."/>
            <person name="Sakyi L.B."/>
            <person name="Cui X."/>
            <person name="Yuan T."/>
            <person name="Jiang B."/>
            <person name="Yang W."/>
            <person name="Lam T.T.-Y."/>
            <person name="Chang Q."/>
            <person name="Ding S."/>
            <person name="Wang X."/>
            <person name="Zhu J."/>
            <person name="Ruan X."/>
            <person name="Zhao L."/>
            <person name="Wei J."/>
            <person name="Que T."/>
            <person name="Du C."/>
            <person name="Cheng J."/>
            <person name="Dai P."/>
            <person name="Han X."/>
            <person name="Huang E."/>
            <person name="Gao Y."/>
            <person name="Liu J."/>
            <person name="Shao H."/>
            <person name="Ye R."/>
            <person name="Li L."/>
            <person name="Wei W."/>
            <person name="Wang X."/>
            <person name="Wang C."/>
            <person name="Huo Q."/>
            <person name="Li W."/>
            <person name="Guo W."/>
            <person name="Chen H."/>
            <person name="Chen S."/>
            <person name="Zhou L."/>
            <person name="Zhou L."/>
            <person name="Ni X."/>
            <person name="Tian J."/>
            <person name="Zhou Y."/>
            <person name="Sheng Y."/>
            <person name="Liu T."/>
            <person name="Pan Y."/>
            <person name="Xia L."/>
            <person name="Li J."/>
            <person name="Zhao F."/>
            <person name="Cao W."/>
        </authorList>
    </citation>
    <scope>NUCLEOTIDE SEQUENCE</scope>
    <source>
        <strain evidence="2">Rsan-2018</strain>
        <tissue evidence="2">Larvae</tissue>
    </source>
</reference>
<evidence type="ECO:0000313" key="2">
    <source>
        <dbReference type="EMBL" id="KAH7956847.1"/>
    </source>
</evidence>
<organism evidence="2 3">
    <name type="scientific">Rhipicephalus sanguineus</name>
    <name type="common">Brown dog tick</name>
    <name type="synonym">Ixodes sanguineus</name>
    <dbReference type="NCBI Taxonomy" id="34632"/>
    <lineage>
        <taxon>Eukaryota</taxon>
        <taxon>Metazoa</taxon>
        <taxon>Ecdysozoa</taxon>
        <taxon>Arthropoda</taxon>
        <taxon>Chelicerata</taxon>
        <taxon>Arachnida</taxon>
        <taxon>Acari</taxon>
        <taxon>Parasitiformes</taxon>
        <taxon>Ixodida</taxon>
        <taxon>Ixodoidea</taxon>
        <taxon>Ixodidae</taxon>
        <taxon>Rhipicephalinae</taxon>
        <taxon>Rhipicephalus</taxon>
        <taxon>Rhipicephalus</taxon>
    </lineage>
</organism>
<name>A0A9D4PW73_RHISA</name>
<feature type="region of interest" description="Disordered" evidence="1">
    <location>
        <begin position="149"/>
        <end position="198"/>
    </location>
</feature>
<dbReference type="VEuPathDB" id="VectorBase:RSAN_035713"/>
<protein>
    <submittedName>
        <fullName evidence="2">Uncharacterized protein</fullName>
    </submittedName>
</protein>
<feature type="compositionally biased region" description="Pro residues" evidence="1">
    <location>
        <begin position="61"/>
        <end position="71"/>
    </location>
</feature>
<dbReference type="EMBL" id="JABSTV010001250">
    <property type="protein sequence ID" value="KAH7956847.1"/>
    <property type="molecule type" value="Genomic_DNA"/>
</dbReference>
<proteinExistence type="predicted"/>
<feature type="region of interest" description="Disordered" evidence="1">
    <location>
        <begin position="1"/>
        <end position="20"/>
    </location>
</feature>
<reference evidence="2" key="1">
    <citation type="journal article" date="2020" name="Cell">
        <title>Large-Scale Comparative Analyses of Tick Genomes Elucidate Their Genetic Diversity and Vector Capacities.</title>
        <authorList>
            <consortium name="Tick Genome and Microbiome Consortium (TIGMIC)"/>
            <person name="Jia N."/>
            <person name="Wang J."/>
            <person name="Shi W."/>
            <person name="Du L."/>
            <person name="Sun Y."/>
            <person name="Zhan W."/>
            <person name="Jiang J.F."/>
            <person name="Wang Q."/>
            <person name="Zhang B."/>
            <person name="Ji P."/>
            <person name="Bell-Sakyi L."/>
            <person name="Cui X.M."/>
            <person name="Yuan T.T."/>
            <person name="Jiang B.G."/>
            <person name="Yang W.F."/>
            <person name="Lam T.T."/>
            <person name="Chang Q.C."/>
            <person name="Ding S.J."/>
            <person name="Wang X.J."/>
            <person name="Zhu J.G."/>
            <person name="Ruan X.D."/>
            <person name="Zhao L."/>
            <person name="Wei J.T."/>
            <person name="Ye R.Z."/>
            <person name="Que T.C."/>
            <person name="Du C.H."/>
            <person name="Zhou Y.H."/>
            <person name="Cheng J.X."/>
            <person name="Dai P.F."/>
            <person name="Guo W.B."/>
            <person name="Han X.H."/>
            <person name="Huang E.J."/>
            <person name="Li L.F."/>
            <person name="Wei W."/>
            <person name="Gao Y.C."/>
            <person name="Liu J.Z."/>
            <person name="Shao H.Z."/>
            <person name="Wang X."/>
            <person name="Wang C.C."/>
            <person name="Yang T.C."/>
            <person name="Huo Q.B."/>
            <person name="Li W."/>
            <person name="Chen H.Y."/>
            <person name="Chen S.E."/>
            <person name="Zhou L.G."/>
            <person name="Ni X.B."/>
            <person name="Tian J.H."/>
            <person name="Sheng Y."/>
            <person name="Liu T."/>
            <person name="Pan Y.S."/>
            <person name="Xia L.Y."/>
            <person name="Li J."/>
            <person name="Zhao F."/>
            <person name="Cao W.C."/>
        </authorList>
    </citation>
    <scope>NUCLEOTIDE SEQUENCE</scope>
    <source>
        <strain evidence="2">Rsan-2018</strain>
    </source>
</reference>
<feature type="region of interest" description="Disordered" evidence="1">
    <location>
        <begin position="36"/>
        <end position="94"/>
    </location>
</feature>
<comment type="caution">
    <text evidence="2">The sequence shown here is derived from an EMBL/GenBank/DDBJ whole genome shotgun (WGS) entry which is preliminary data.</text>
</comment>
<evidence type="ECO:0000256" key="1">
    <source>
        <dbReference type="SAM" id="MobiDB-lite"/>
    </source>
</evidence>
<gene>
    <name evidence="2" type="ORF">HPB52_012861</name>
</gene>
<feature type="compositionally biased region" description="Polar residues" evidence="1">
    <location>
        <begin position="150"/>
        <end position="160"/>
    </location>
</feature>
<dbReference type="Proteomes" id="UP000821837">
    <property type="component" value="Unassembled WGS sequence"/>
</dbReference>
<sequence>MARASRAARVADNGPPDEGDFLNWATTLLRQAARSATTFAAAARASKKTGPVRPDPGLLGAPPPLATPPPSNDRSTHNNNTASRKAGRRATQKPFASLANRLDCAITISIGHEDTDLREVLRMQVFLELSRGSAGGRQELRLACLESLEPPNSTPLSHATANGERLAGAGADRTVSEEDLQETTSVESGGEARPEAGFRCPVCGARFSDRAR</sequence>
<keyword evidence="3" id="KW-1185">Reference proteome</keyword>
<evidence type="ECO:0000313" key="3">
    <source>
        <dbReference type="Proteomes" id="UP000821837"/>
    </source>
</evidence>